<evidence type="ECO:0000256" key="1">
    <source>
        <dbReference type="ARBA" id="ARBA00022741"/>
    </source>
</evidence>
<evidence type="ECO:0000256" key="2">
    <source>
        <dbReference type="ARBA" id="ARBA00022840"/>
    </source>
</evidence>
<evidence type="ECO:0000259" key="3">
    <source>
        <dbReference type="PROSITE" id="PS50893"/>
    </source>
</evidence>
<name>A0ABY8EBG0_9FIRM</name>
<dbReference type="EMBL" id="CP120733">
    <property type="protein sequence ID" value="WFD10256.1"/>
    <property type="molecule type" value="Genomic_DNA"/>
</dbReference>
<protein>
    <submittedName>
        <fullName evidence="4">ABC transporter ATP-binding protein</fullName>
    </submittedName>
</protein>
<evidence type="ECO:0000313" key="5">
    <source>
        <dbReference type="Proteomes" id="UP001222800"/>
    </source>
</evidence>
<dbReference type="CDD" id="cd03214">
    <property type="entry name" value="ABC_Iron-Siderophores_B12_Hemin"/>
    <property type="match status" value="1"/>
</dbReference>
<proteinExistence type="predicted"/>
<dbReference type="Pfam" id="PF00005">
    <property type="entry name" value="ABC_tran"/>
    <property type="match status" value="1"/>
</dbReference>
<dbReference type="SUPFAM" id="SSF52540">
    <property type="entry name" value="P-loop containing nucleoside triphosphate hydrolases"/>
    <property type="match status" value="1"/>
</dbReference>
<dbReference type="Gene3D" id="3.40.50.300">
    <property type="entry name" value="P-loop containing nucleotide triphosphate hydrolases"/>
    <property type="match status" value="1"/>
</dbReference>
<dbReference type="PANTHER" id="PTHR42794">
    <property type="entry name" value="HEMIN IMPORT ATP-BINDING PROTEIN HMUV"/>
    <property type="match status" value="1"/>
</dbReference>
<dbReference type="InterPro" id="IPR003593">
    <property type="entry name" value="AAA+_ATPase"/>
</dbReference>
<dbReference type="InterPro" id="IPR017871">
    <property type="entry name" value="ABC_transporter-like_CS"/>
</dbReference>
<dbReference type="PROSITE" id="PS50893">
    <property type="entry name" value="ABC_TRANSPORTER_2"/>
    <property type="match status" value="1"/>
</dbReference>
<sequence>MKLKIEGLKYDIGKKKLLKGINLEVKNKSFVGLIGPNGCGKTTLLKNIYRYVSPKEGAVYIDNKNIYGLKNKELSKILAVVMQENNMEFDFTVKEIVTMGRFSSVGRFSSIDNNDEYLIENALDNVGMKEYGNRNFLSLSGGEKQRVMIAMALCQNTDIIVLDEPTNHLDIKYQVEIMHMLKQLGKTVFTTIHDMNIASSYCDYIYVMKQGEIVRHGTISEVFTEDMFREIFNVNAYIYTNPYNKKLNISYLQSS</sequence>
<feature type="domain" description="ABC transporter" evidence="3">
    <location>
        <begin position="3"/>
        <end position="235"/>
    </location>
</feature>
<reference evidence="4 5" key="1">
    <citation type="submission" date="2023-03" db="EMBL/GenBank/DDBJ databases">
        <title>Complete genome sequence of Tepidibacter sp. SWIR-1, isolated from a deep-sea hydrothermal vent.</title>
        <authorList>
            <person name="Li X."/>
        </authorList>
    </citation>
    <scope>NUCLEOTIDE SEQUENCE [LARGE SCALE GENOMIC DNA]</scope>
    <source>
        <strain evidence="4 5">SWIR-1</strain>
    </source>
</reference>
<dbReference type="GO" id="GO:0005524">
    <property type="term" value="F:ATP binding"/>
    <property type="evidence" value="ECO:0007669"/>
    <property type="project" value="UniProtKB-KW"/>
</dbReference>
<dbReference type="InterPro" id="IPR003439">
    <property type="entry name" value="ABC_transporter-like_ATP-bd"/>
</dbReference>
<gene>
    <name evidence="4" type="ORF">P4S50_18175</name>
</gene>
<dbReference type="PROSITE" id="PS00211">
    <property type="entry name" value="ABC_TRANSPORTER_1"/>
    <property type="match status" value="1"/>
</dbReference>
<evidence type="ECO:0000313" key="4">
    <source>
        <dbReference type="EMBL" id="WFD10256.1"/>
    </source>
</evidence>
<dbReference type="RefSeq" id="WP_277732234.1">
    <property type="nucleotide sequence ID" value="NZ_CP120733.1"/>
</dbReference>
<accession>A0ABY8EBG0</accession>
<keyword evidence="1" id="KW-0547">Nucleotide-binding</keyword>
<dbReference type="Proteomes" id="UP001222800">
    <property type="component" value="Chromosome"/>
</dbReference>
<dbReference type="InterPro" id="IPR027417">
    <property type="entry name" value="P-loop_NTPase"/>
</dbReference>
<keyword evidence="5" id="KW-1185">Reference proteome</keyword>
<keyword evidence="2 4" id="KW-0067">ATP-binding</keyword>
<dbReference type="SMART" id="SM00382">
    <property type="entry name" value="AAA"/>
    <property type="match status" value="1"/>
</dbReference>
<dbReference type="PANTHER" id="PTHR42794:SF2">
    <property type="entry name" value="ABC TRANSPORTER ATP-BINDING PROTEIN"/>
    <property type="match status" value="1"/>
</dbReference>
<organism evidence="4 5">
    <name type="scientific">Tepidibacter hydrothermalis</name>
    <dbReference type="NCBI Taxonomy" id="3036126"/>
    <lineage>
        <taxon>Bacteria</taxon>
        <taxon>Bacillati</taxon>
        <taxon>Bacillota</taxon>
        <taxon>Clostridia</taxon>
        <taxon>Peptostreptococcales</taxon>
        <taxon>Peptostreptococcaceae</taxon>
        <taxon>Tepidibacter</taxon>
    </lineage>
</organism>